<geneLocation type="plasmid" evidence="14">
    <name>pALWED2.1</name>
</geneLocation>
<reference evidence="15" key="2">
    <citation type="submission" date="2018-10" db="EMBL/GenBank/DDBJ databases">
        <authorList>
            <person name="D'Souza A.W."/>
            <person name="Potter R.F."/>
            <person name="Wallace M."/>
            <person name="Shupe A."/>
            <person name="Patel S."/>
            <person name="Sun S."/>
            <person name="Gul D."/>
            <person name="Kwon J.H."/>
            <person name="Andleeb S."/>
            <person name="Burnham C.-A.D."/>
            <person name="Dantas G."/>
        </authorList>
    </citation>
    <scope>NUCLEOTIDE SEQUENCE</scope>
    <source>
        <strain evidence="15">AL_065</strain>
        <plasmid evidence="15">pAL_065-3</plasmid>
    </source>
</reference>
<organism evidence="14">
    <name type="scientific">Acinetobacter lwoffii</name>
    <dbReference type="NCBI Taxonomy" id="28090"/>
    <lineage>
        <taxon>Bacteria</taxon>
        <taxon>Pseudomonadati</taxon>
        <taxon>Pseudomonadota</taxon>
        <taxon>Gammaproteobacteria</taxon>
        <taxon>Moraxellales</taxon>
        <taxon>Moraxellaceae</taxon>
        <taxon>Acinetobacter</taxon>
    </lineage>
</organism>
<sequence>MNHLEHFQQQLDDLKQQGQYRQFKSNISSQPRLQLNGQEMLNLASNDYLGLASNLTLREEFFDLTPMSERHMSSSSSRLLTGNFPNFEQLEAQMSQAFGSSVLLFNSGYHMNIGILPALSNAKTMIIADKLVHASIIDGIRLSKAGYVRYRHNDLQHLTQFLEKYQSDESIQRIIVVTESIFSMDGDETDLAALVALKQQFAKVMLYVDEAHAIGVRGERGLGCAEQYQVLDQIDFLVGTFGKALASVGGYLVCAPVIRDYLINSMRPLIFSTAQPPLCMAWTRFIFQKVQQLQAGRVHLAALAVRCQQGIQDLGYHCPSTSQIVPVLIGEAKRTIQAAEIMQQQGFYVLPVRPPTVPANTSRLRICLNQNISADELDACLQVLRNLPR</sequence>
<dbReference type="InterPro" id="IPR015424">
    <property type="entry name" value="PyrdxlP-dep_Trfase"/>
</dbReference>
<dbReference type="EMBL" id="KX426229">
    <property type="protein sequence ID" value="APW48966.1"/>
    <property type="molecule type" value="Genomic_DNA"/>
</dbReference>
<keyword evidence="6" id="KW-0808">Transferase</keyword>
<dbReference type="InterPro" id="IPR015421">
    <property type="entry name" value="PyrdxlP-dep_Trfase_major"/>
</dbReference>
<comment type="similarity">
    <text evidence="3">Belongs to the class-II pyridoxal-phosphate-dependent aminotransferase family. BioF subfamily.</text>
</comment>
<reference evidence="15" key="4">
    <citation type="submission" date="2021-06" db="EMBL/GenBank/DDBJ databases">
        <authorList>
            <person name="Diorio-Toth L."/>
        </authorList>
    </citation>
    <scope>NUCLEOTIDE SEQUENCE</scope>
    <source>
        <strain evidence="15">AL_065</strain>
        <plasmid evidence="15">pAL_065-3</plasmid>
    </source>
</reference>
<dbReference type="Proteomes" id="UP000293391">
    <property type="component" value="Plasmid pAL_065-3"/>
</dbReference>
<evidence type="ECO:0000256" key="1">
    <source>
        <dbReference type="ARBA" id="ARBA00001933"/>
    </source>
</evidence>
<evidence type="ECO:0000256" key="6">
    <source>
        <dbReference type="ARBA" id="ARBA00022679"/>
    </source>
</evidence>
<dbReference type="InterPro" id="IPR015422">
    <property type="entry name" value="PyrdxlP-dep_Trfase_small"/>
</dbReference>
<keyword evidence="7" id="KW-0093">Biotin biosynthesis</keyword>
<comment type="pathway">
    <text evidence="2">Cofactor biosynthesis; biotin biosynthesis.</text>
</comment>
<evidence type="ECO:0000256" key="2">
    <source>
        <dbReference type="ARBA" id="ARBA00004746"/>
    </source>
</evidence>
<dbReference type="AlphaFoldDB" id="A0A1P8KH07"/>
<evidence type="ECO:0000256" key="5">
    <source>
        <dbReference type="ARBA" id="ARBA00013187"/>
    </source>
</evidence>
<dbReference type="GO" id="GO:0030170">
    <property type="term" value="F:pyridoxal phosphate binding"/>
    <property type="evidence" value="ECO:0007669"/>
    <property type="project" value="InterPro"/>
</dbReference>
<evidence type="ECO:0000256" key="12">
    <source>
        <dbReference type="RuleBase" id="RU003693"/>
    </source>
</evidence>
<evidence type="ECO:0000256" key="4">
    <source>
        <dbReference type="ARBA" id="ARBA00011738"/>
    </source>
</evidence>
<dbReference type="PANTHER" id="PTHR13693:SF100">
    <property type="entry name" value="8-AMINO-7-OXONONANOATE SYNTHASE"/>
    <property type="match status" value="1"/>
</dbReference>
<comment type="catalytic activity">
    <reaction evidence="11">
        <text>6-carboxyhexanoyl-[ACP] + L-alanine + H(+) = (8S)-8-amino-7-oxononanoate + holo-[ACP] + CO2</text>
        <dbReference type="Rhea" id="RHEA:42288"/>
        <dbReference type="Rhea" id="RHEA-COMP:9685"/>
        <dbReference type="Rhea" id="RHEA-COMP:9955"/>
        <dbReference type="ChEBI" id="CHEBI:15378"/>
        <dbReference type="ChEBI" id="CHEBI:16526"/>
        <dbReference type="ChEBI" id="CHEBI:57972"/>
        <dbReference type="ChEBI" id="CHEBI:64479"/>
        <dbReference type="ChEBI" id="CHEBI:78846"/>
        <dbReference type="ChEBI" id="CHEBI:149468"/>
        <dbReference type="EC" id="2.3.1.47"/>
    </reaction>
</comment>
<evidence type="ECO:0000313" key="16">
    <source>
        <dbReference type="Proteomes" id="UP000293391"/>
    </source>
</evidence>
<evidence type="ECO:0000313" key="14">
    <source>
        <dbReference type="EMBL" id="APW48966.1"/>
    </source>
</evidence>
<evidence type="ECO:0000256" key="11">
    <source>
        <dbReference type="ARBA" id="ARBA00047715"/>
    </source>
</evidence>
<dbReference type="GO" id="GO:0009102">
    <property type="term" value="P:biotin biosynthetic process"/>
    <property type="evidence" value="ECO:0007669"/>
    <property type="project" value="UniProtKB-KW"/>
</dbReference>
<evidence type="ECO:0000256" key="9">
    <source>
        <dbReference type="ARBA" id="ARBA00032610"/>
    </source>
</evidence>
<evidence type="ECO:0000259" key="13">
    <source>
        <dbReference type="Pfam" id="PF00155"/>
    </source>
</evidence>
<dbReference type="InterPro" id="IPR050087">
    <property type="entry name" value="AON_synthase_class-II"/>
</dbReference>
<name>A0A1P8KH07_ACILW</name>
<protein>
    <recommendedName>
        <fullName evidence="5">8-amino-7-oxononanoate synthase</fullName>
        <ecNumber evidence="5">2.3.1.47</ecNumber>
    </recommendedName>
    <alternativeName>
        <fullName evidence="9">7-keto-8-amino-pelargonic acid synthase</fullName>
    </alternativeName>
    <alternativeName>
        <fullName evidence="10">8-amino-7-ketopelargonate synthase</fullName>
    </alternativeName>
</protein>
<dbReference type="Gene3D" id="3.40.640.10">
    <property type="entry name" value="Type I PLP-dependent aspartate aminotransferase-like (Major domain)"/>
    <property type="match status" value="1"/>
</dbReference>
<dbReference type="GO" id="GO:0008710">
    <property type="term" value="F:8-amino-7-oxononanoate synthase activity"/>
    <property type="evidence" value="ECO:0007669"/>
    <property type="project" value="UniProtKB-EC"/>
</dbReference>
<geneLocation type="plasmid" evidence="15 16">
    <name>pAL_065-3</name>
</geneLocation>
<evidence type="ECO:0000256" key="8">
    <source>
        <dbReference type="ARBA" id="ARBA00022898"/>
    </source>
</evidence>
<dbReference type="SUPFAM" id="SSF53383">
    <property type="entry name" value="PLP-dependent transferases"/>
    <property type="match status" value="1"/>
</dbReference>
<evidence type="ECO:0000256" key="10">
    <source>
        <dbReference type="ARBA" id="ARBA00033381"/>
    </source>
</evidence>
<dbReference type="RefSeq" id="WP_074382703.1">
    <property type="nucleotide sequence ID" value="NZ_CP032290.2"/>
</dbReference>
<dbReference type="InterPro" id="IPR001917">
    <property type="entry name" value="Aminotrans_II_pyridoxalP_BS"/>
</dbReference>
<evidence type="ECO:0000256" key="3">
    <source>
        <dbReference type="ARBA" id="ARBA00010008"/>
    </source>
</evidence>
<dbReference type="PANTHER" id="PTHR13693">
    <property type="entry name" value="CLASS II AMINOTRANSFERASE/8-AMINO-7-OXONONANOATE SYNTHASE"/>
    <property type="match status" value="1"/>
</dbReference>
<dbReference type="Gene3D" id="3.90.1150.10">
    <property type="entry name" value="Aspartate Aminotransferase, domain 1"/>
    <property type="match status" value="1"/>
</dbReference>
<keyword evidence="8 12" id="KW-0663">Pyridoxal phosphate</keyword>
<comment type="subunit">
    <text evidence="4">Homodimer.</text>
</comment>
<proteinExistence type="inferred from homology"/>
<dbReference type="EC" id="2.3.1.47" evidence="5"/>
<dbReference type="EMBL" id="CP078047">
    <property type="protein sequence ID" value="QXR09356.1"/>
    <property type="molecule type" value="Genomic_DNA"/>
</dbReference>
<dbReference type="Pfam" id="PF00155">
    <property type="entry name" value="Aminotran_1_2"/>
    <property type="match status" value="1"/>
</dbReference>
<comment type="cofactor">
    <cofactor evidence="1 12">
        <name>pyridoxal 5'-phosphate</name>
        <dbReference type="ChEBI" id="CHEBI:597326"/>
    </cofactor>
</comment>
<feature type="domain" description="Aminotransferase class I/classII large" evidence="13">
    <location>
        <begin position="39"/>
        <end position="383"/>
    </location>
</feature>
<dbReference type="InterPro" id="IPR004839">
    <property type="entry name" value="Aminotransferase_I/II_large"/>
</dbReference>
<reference evidence="15" key="3">
    <citation type="journal article" date="2019" name="Nat. Commun.">
        <title>Spatiotemporal dynamics of multidrug resistant bacteria on intensive care unit surfaces.</title>
        <authorList>
            <person name="D'Souza A.W."/>
            <person name="Potter R.F."/>
            <person name="Wallace M."/>
            <person name="Shupe A."/>
            <person name="Patel S."/>
            <person name="Sun X."/>
            <person name="Gul D."/>
            <person name="Kwon J.H."/>
            <person name="Andleeb S."/>
            <person name="Burnham C.D."/>
            <person name="Dantas G."/>
        </authorList>
    </citation>
    <scope>NUCLEOTIDE SEQUENCE</scope>
    <source>
        <strain evidence="15">AL_065</strain>
    </source>
</reference>
<gene>
    <name evidence="14" type="ORF">BAA97_p0051</name>
    <name evidence="15" type="ORF">EVX74_017480</name>
</gene>
<dbReference type="PROSITE" id="PS00599">
    <property type="entry name" value="AA_TRANSFER_CLASS_2"/>
    <property type="match status" value="1"/>
</dbReference>
<evidence type="ECO:0000256" key="7">
    <source>
        <dbReference type="ARBA" id="ARBA00022756"/>
    </source>
</evidence>
<keyword evidence="14" id="KW-0614">Plasmid</keyword>
<reference evidence="14" key="1">
    <citation type="journal article" date="2016" name="Biomed. Res. Int.">
        <title>Resistance of Permafrost and Modern Acinetobacter lwoffii Strains to Heavy Metals and Arsenic Revealed by Genome Analysis.</title>
        <authorList>
            <person name="Mindlin S."/>
            <person name="Petrenko A."/>
            <person name="Kurakov A."/>
            <person name="Beletsky A."/>
            <person name="Mardanov A."/>
            <person name="Petrova M."/>
        </authorList>
    </citation>
    <scope>NUCLEOTIDE SEQUENCE</scope>
    <source>
        <strain evidence="14">ED45-23</strain>
        <plasmid evidence="14">pALWED2.1</plasmid>
    </source>
</reference>
<accession>A0A1P8KH07</accession>
<evidence type="ECO:0000313" key="15">
    <source>
        <dbReference type="EMBL" id="QXR09356.1"/>
    </source>
</evidence>